<evidence type="ECO:0000256" key="1">
    <source>
        <dbReference type="SAM" id="MobiDB-lite"/>
    </source>
</evidence>
<organism evidence="2">
    <name type="scientific">Tetraselmis sp. GSL018</name>
    <dbReference type="NCBI Taxonomy" id="582737"/>
    <lineage>
        <taxon>Eukaryota</taxon>
        <taxon>Viridiplantae</taxon>
        <taxon>Chlorophyta</taxon>
        <taxon>core chlorophytes</taxon>
        <taxon>Chlorodendrophyceae</taxon>
        <taxon>Chlorodendrales</taxon>
        <taxon>Chlorodendraceae</taxon>
        <taxon>Tetraselmis</taxon>
    </lineage>
</organism>
<reference evidence="2" key="1">
    <citation type="submission" date="2014-05" db="EMBL/GenBank/DDBJ databases">
        <title>The transcriptome of the halophilic microalga Tetraselmis sp. GSL018 isolated from the Great Salt Lake, Utah.</title>
        <authorList>
            <person name="Jinkerson R.E."/>
            <person name="D'Adamo S."/>
            <person name="Posewitz M.C."/>
        </authorList>
    </citation>
    <scope>NUCLEOTIDE SEQUENCE</scope>
    <source>
        <strain evidence="2">GSL018</strain>
    </source>
</reference>
<name>A0A061RSD2_9CHLO</name>
<dbReference type="AlphaFoldDB" id="A0A061RSD2"/>
<accession>A0A061RSD2</accession>
<proteinExistence type="predicted"/>
<dbReference type="EMBL" id="GBEZ01012229">
    <property type="protein sequence ID" value="JAC73639.1"/>
    <property type="molecule type" value="Transcribed_RNA"/>
</dbReference>
<protein>
    <submittedName>
        <fullName evidence="2">Uncharacterized protein</fullName>
    </submittedName>
</protein>
<feature type="region of interest" description="Disordered" evidence="1">
    <location>
        <begin position="1"/>
        <end position="43"/>
    </location>
</feature>
<feature type="compositionally biased region" description="Polar residues" evidence="1">
    <location>
        <begin position="7"/>
        <end position="43"/>
    </location>
</feature>
<feature type="non-terminal residue" evidence="2">
    <location>
        <position position="1"/>
    </location>
</feature>
<evidence type="ECO:0000313" key="2">
    <source>
        <dbReference type="EMBL" id="JAC73639.1"/>
    </source>
</evidence>
<sequence>VFKFQGANHTNTSQRKSQATRTKQLVQHTSSLRGNSTNVYART</sequence>
<gene>
    <name evidence="2" type="ORF">TSPGSL018_28297</name>
</gene>